<protein>
    <submittedName>
        <fullName evidence="8">Efflux ABC transporter, permease protein</fullName>
    </submittedName>
</protein>
<dbReference type="HOGENOM" id="CLU_005531_2_1_9"/>
<keyword evidence="4 6" id="KW-1133">Transmembrane helix</keyword>
<evidence type="ECO:0000256" key="2">
    <source>
        <dbReference type="ARBA" id="ARBA00022475"/>
    </source>
</evidence>
<accession>C4GBY4</accession>
<feature type="transmembrane region" description="Helical" evidence="6">
    <location>
        <begin position="258"/>
        <end position="278"/>
    </location>
</feature>
<comment type="subcellular location">
    <subcellularLocation>
        <location evidence="1">Cell membrane</location>
        <topology evidence="1">Multi-pass membrane protein</topology>
    </subcellularLocation>
</comment>
<dbReference type="AlphaFoldDB" id="C4GBY4"/>
<keyword evidence="9" id="KW-1185">Reference proteome</keyword>
<evidence type="ECO:0000313" key="9">
    <source>
        <dbReference type="Proteomes" id="UP000003494"/>
    </source>
</evidence>
<dbReference type="PANTHER" id="PTHR30287">
    <property type="entry name" value="MEMBRANE COMPONENT OF PREDICTED ABC SUPERFAMILY METABOLITE UPTAKE TRANSPORTER"/>
    <property type="match status" value="1"/>
</dbReference>
<reference evidence="8" key="1">
    <citation type="submission" date="2009-04" db="EMBL/GenBank/DDBJ databases">
        <authorList>
            <person name="Weinstock G."/>
            <person name="Sodergren E."/>
            <person name="Clifton S."/>
            <person name="Fulton L."/>
            <person name="Fulton B."/>
            <person name="Courtney L."/>
            <person name="Fronick C."/>
            <person name="Harrison M."/>
            <person name="Strong C."/>
            <person name="Farmer C."/>
            <person name="Delahaunty K."/>
            <person name="Markovic C."/>
            <person name="Hall O."/>
            <person name="Minx P."/>
            <person name="Tomlinson C."/>
            <person name="Mitreva M."/>
            <person name="Nelson J."/>
            <person name="Hou S."/>
            <person name="Wollam A."/>
            <person name="Pepin K.H."/>
            <person name="Johnson M."/>
            <person name="Bhonagiri V."/>
            <person name="Nash W.E."/>
            <person name="Warren W."/>
            <person name="Chinwalla A."/>
            <person name="Mardis E.R."/>
            <person name="Wilson R.K."/>
        </authorList>
    </citation>
    <scope>NUCLEOTIDE SEQUENCE [LARGE SCALE GENOMIC DNA]</scope>
    <source>
        <strain evidence="8">DSM 14600</strain>
    </source>
</reference>
<evidence type="ECO:0000256" key="1">
    <source>
        <dbReference type="ARBA" id="ARBA00004651"/>
    </source>
</evidence>
<keyword evidence="2" id="KW-1003">Cell membrane</keyword>
<feature type="transmembrane region" description="Helical" evidence="6">
    <location>
        <begin position="636"/>
        <end position="658"/>
    </location>
</feature>
<evidence type="ECO:0000256" key="6">
    <source>
        <dbReference type="SAM" id="Phobius"/>
    </source>
</evidence>
<dbReference type="EMBL" id="ACIP02000002">
    <property type="protein sequence ID" value="EEP28627.1"/>
    <property type="molecule type" value="Genomic_DNA"/>
</dbReference>
<gene>
    <name evidence="8" type="ORF">GCWU000342_01438</name>
</gene>
<dbReference type="Proteomes" id="UP000003494">
    <property type="component" value="Unassembled WGS sequence"/>
</dbReference>
<dbReference type="Pfam" id="PF02687">
    <property type="entry name" value="FtsX"/>
    <property type="match status" value="2"/>
</dbReference>
<keyword evidence="3 6" id="KW-0812">Transmembrane</keyword>
<feature type="transmembrane region" description="Helical" evidence="6">
    <location>
        <begin position="692"/>
        <end position="713"/>
    </location>
</feature>
<evidence type="ECO:0000259" key="7">
    <source>
        <dbReference type="Pfam" id="PF02687"/>
    </source>
</evidence>
<evidence type="ECO:0000313" key="8">
    <source>
        <dbReference type="EMBL" id="EEP28627.1"/>
    </source>
</evidence>
<dbReference type="eggNOG" id="COG0577">
    <property type="taxonomic scope" value="Bacteria"/>
</dbReference>
<dbReference type="RefSeq" id="WP_006906440.1">
    <property type="nucleotide sequence ID" value="NZ_GG665866.1"/>
</dbReference>
<dbReference type="InterPro" id="IPR003838">
    <property type="entry name" value="ABC3_permease_C"/>
</dbReference>
<comment type="caution">
    <text evidence="8">The sequence shown here is derived from an EMBL/GenBank/DDBJ whole genome shotgun (WGS) entry which is preliminary data.</text>
</comment>
<proteinExistence type="predicted"/>
<sequence>MWILLKKMMRDMWRMKAQFISIFIMCALGMLIYSGIEGVWNGMEQERISYFSGSKLADIWVNVSGLEKRDAEKIQELEAIDQVQLATVKSVYLDQESDVHICLTADESNEVSQPQIVQGEPYECDAEGIWLDAEYASKKNIKIGDRICLYGDKGKKEIEVKGIGYDPEFIYYTGSSTAMAPDHEKYTFGFVSQNTMDQIVSNGSWNQMKITVKSGSDIHQLKADIHTELSGKYLGAYDRGEFATVSQFRNKIQQIRKMSIMFSIIFFLLALLTIYTTMTRIVRKQRTQIGTLKALGFHGIQIKIHFALYGFLVSISGAILGYELAPYTITPVLLDLQKDFFSLPEWKAQNSVWSIGLVILLAVICTLAAWISSGAIVKEAPAALLRNDEGHSWKKVWLENIRFLWDSLSFDWRWILRDAGDNKIRTMVGIIGVFGSLTLLMASFGLQDSINETNRKIYRQQYTYYEKFKLDTSLVEKDKAKVEDELDNQYQWITELSCETGNAGATCLENVVVLDKGYYMTLRAENGGAIALPGDGVVLSQNAAKDLHTSPNQFISILAGGKQMCVKVSSIEDVNSPQGIFMSRTYWESLGNSFMPNTLLAGKSRNIENVEKMVAVNGKIRLDEQYSEAKKIIESVHGVIVLLIAAAILLSVVILYNLGLLNFTERYREYATLRVLGSYNQEIKSLIIKGNVIHIIIGWLFGTVIGWCFLKIYVKTVSTTAIEYSPYISWKSYLIAAVIAVGSSLLINLLVAGKATKIDMVESLKSVE</sequence>
<feature type="transmembrane region" description="Helical" evidence="6">
    <location>
        <begin position="352"/>
        <end position="377"/>
    </location>
</feature>
<evidence type="ECO:0000256" key="5">
    <source>
        <dbReference type="ARBA" id="ARBA00023136"/>
    </source>
</evidence>
<dbReference type="STRING" id="626523.GCWU000342_01438"/>
<feature type="domain" description="ABC3 transporter permease C-terminal" evidence="7">
    <location>
        <begin position="260"/>
        <end position="378"/>
    </location>
</feature>
<organism evidence="8 9">
    <name type="scientific">Shuttleworthella satelles DSM 14600</name>
    <dbReference type="NCBI Taxonomy" id="626523"/>
    <lineage>
        <taxon>Bacteria</taxon>
        <taxon>Bacillati</taxon>
        <taxon>Bacillota</taxon>
        <taxon>Clostridia</taxon>
        <taxon>Lachnospirales</taxon>
        <taxon>Lachnospiraceae</taxon>
        <taxon>Shuttleworthella</taxon>
    </lineage>
</organism>
<feature type="transmembrane region" description="Helical" evidence="6">
    <location>
        <begin position="306"/>
        <end position="325"/>
    </location>
</feature>
<name>C4GBY4_9FIRM</name>
<feature type="transmembrane region" description="Helical" evidence="6">
    <location>
        <begin position="427"/>
        <end position="446"/>
    </location>
</feature>
<dbReference type="GO" id="GO:0005886">
    <property type="term" value="C:plasma membrane"/>
    <property type="evidence" value="ECO:0007669"/>
    <property type="project" value="UniProtKB-SubCell"/>
</dbReference>
<keyword evidence="5 6" id="KW-0472">Membrane</keyword>
<feature type="domain" description="ABC3 transporter permease C-terminal" evidence="7">
    <location>
        <begin position="642"/>
        <end position="759"/>
    </location>
</feature>
<feature type="transmembrane region" description="Helical" evidence="6">
    <location>
        <begin position="733"/>
        <end position="751"/>
    </location>
</feature>
<dbReference type="InterPro" id="IPR038766">
    <property type="entry name" value="Membrane_comp_ABC_pdt"/>
</dbReference>
<evidence type="ECO:0000256" key="3">
    <source>
        <dbReference type="ARBA" id="ARBA00022692"/>
    </source>
</evidence>
<evidence type="ECO:0000256" key="4">
    <source>
        <dbReference type="ARBA" id="ARBA00022989"/>
    </source>
</evidence>
<dbReference type="PANTHER" id="PTHR30287:SF1">
    <property type="entry name" value="INNER MEMBRANE PROTEIN"/>
    <property type="match status" value="1"/>
</dbReference>